<feature type="domain" description="CARDB" evidence="5">
    <location>
        <begin position="443"/>
        <end position="539"/>
    </location>
</feature>
<dbReference type="Gene3D" id="2.60.40.10">
    <property type="entry name" value="Immunoglobulins"/>
    <property type="match status" value="1"/>
</dbReference>
<dbReference type="InterPro" id="IPR017897">
    <property type="entry name" value="Thrombospondin_3_rpt"/>
</dbReference>
<organism evidence="6 7">
    <name type="scientific">Aquimarina algiphila</name>
    <dbReference type="NCBI Taxonomy" id="2047982"/>
    <lineage>
        <taxon>Bacteria</taxon>
        <taxon>Pseudomonadati</taxon>
        <taxon>Bacteroidota</taxon>
        <taxon>Flavobacteriia</taxon>
        <taxon>Flavobacteriales</taxon>
        <taxon>Flavobacteriaceae</taxon>
        <taxon>Aquimarina</taxon>
    </lineage>
</organism>
<dbReference type="PROSITE" id="PS51234">
    <property type="entry name" value="TSP3"/>
    <property type="match status" value="1"/>
</dbReference>
<reference evidence="6 7" key="1">
    <citation type="submission" date="2019-07" db="EMBL/GenBank/DDBJ databases">
        <title>The draft genome sequence of Aquimarina algiphila M91.</title>
        <authorList>
            <person name="Meng X."/>
        </authorList>
    </citation>
    <scope>NUCLEOTIDE SEQUENCE [LARGE SCALE GENOMIC DNA]</scope>
    <source>
        <strain evidence="6 7">M91</strain>
    </source>
</reference>
<evidence type="ECO:0000313" key="6">
    <source>
        <dbReference type="EMBL" id="TSE04231.1"/>
    </source>
</evidence>
<protein>
    <submittedName>
        <fullName evidence="6">T9SS type A sorting domain-containing protein</fullName>
    </submittedName>
</protein>
<dbReference type="OrthoDB" id="1163931at2"/>
<dbReference type="AlphaFoldDB" id="A0A554VC83"/>
<feature type="region of interest" description="Disordered" evidence="3">
    <location>
        <begin position="341"/>
        <end position="389"/>
    </location>
</feature>
<feature type="compositionally biased region" description="Polar residues" evidence="3">
    <location>
        <begin position="363"/>
        <end position="380"/>
    </location>
</feature>
<dbReference type="InterPro" id="IPR003367">
    <property type="entry name" value="Thrombospondin_3-like_rpt"/>
</dbReference>
<dbReference type="GO" id="GO:0005509">
    <property type="term" value="F:calcium ion binding"/>
    <property type="evidence" value="ECO:0007669"/>
    <property type="project" value="InterPro"/>
</dbReference>
<dbReference type="InterPro" id="IPR011635">
    <property type="entry name" value="CARDB"/>
</dbReference>
<dbReference type="RefSeq" id="WP_143918624.1">
    <property type="nucleotide sequence ID" value="NZ_CANMIK010000086.1"/>
</dbReference>
<dbReference type="Proteomes" id="UP000318833">
    <property type="component" value="Unassembled WGS sequence"/>
</dbReference>
<dbReference type="InterPro" id="IPR013783">
    <property type="entry name" value="Ig-like_fold"/>
</dbReference>
<feature type="chain" id="PRO_5021985927" evidence="4">
    <location>
        <begin position="22"/>
        <end position="615"/>
    </location>
</feature>
<sequence length="615" mass="68269">MKNLKYFLSIMFVLSAFITHADVGIAKGYKLKYLGSTLSAATNKVCPDNNNIANLSTSHVNIFSSSILQTQKVYKRNNDGRISYYYVDEITPPITDRDDIEGSFTLIDNICDNPYVKEHQFKNLGSTFDQAFQNLCNSNNYQNLPIQSTNINMAGTLPLNTVYTRNYDGQTSYLLITGTKNEEVSDRDVYDRSNFSDERITICIGQYDQGYTYKRLGRTLAEANEKICTLENLPVFQFNIDYESNFNFLNTKKIYKRTLEDGGIDYVYILNGSSTPFPDRDIYSRNSLSSNSINIFCDEDGDDIADELDNCPSTYNPDQANNDGDSKGNVCDNCPNNSNNNQADLDGDGIGDVCDSDRDGDGISNSNDNCPDTSNPSQSDTDNDGIGDVCDPIDNNAKYDLQLTESKVTVNSTCGSCPSQLNLLNPQFAGGTFPVRKHFIDFTPAGAGSSVNMIFTIENMGDGPSEPVDVNFYLSQDYNSIQGVKANDKTVTIPSIPANYTYVVQANVDYDDFRTAQGPYYIVIDVEPGSKDTNRSNNFVNIPTYVRCIACSRSASSLKVNTNSPYKVSIYTITGLMQASYTVNNQAEEKEITNQLPKGFYIIKNGTDTYKVAKE</sequence>
<dbReference type="NCBIfam" id="TIGR04183">
    <property type="entry name" value="Por_Secre_tail"/>
    <property type="match status" value="1"/>
</dbReference>
<dbReference type="InterPro" id="IPR028974">
    <property type="entry name" value="TSP_type-3_rpt"/>
</dbReference>
<name>A0A554VC83_9FLAO</name>
<comment type="caution">
    <text evidence="6">The sequence shown here is derived from an EMBL/GenBank/DDBJ whole genome shotgun (WGS) entry which is preliminary data.</text>
</comment>
<keyword evidence="7" id="KW-1185">Reference proteome</keyword>
<accession>A0A554VC83</accession>
<dbReference type="SUPFAM" id="SSF103647">
    <property type="entry name" value="TSP type-3 repeat"/>
    <property type="match status" value="2"/>
</dbReference>
<dbReference type="Gene3D" id="4.10.1080.10">
    <property type="entry name" value="TSP type-3 repeat"/>
    <property type="match status" value="2"/>
</dbReference>
<keyword evidence="2" id="KW-0106">Calcium</keyword>
<dbReference type="Pfam" id="PF02412">
    <property type="entry name" value="TSP_3"/>
    <property type="match status" value="1"/>
</dbReference>
<gene>
    <name evidence="6" type="ORF">FOF46_26930</name>
</gene>
<proteinExistence type="predicted"/>
<dbReference type="GO" id="GO:0007155">
    <property type="term" value="P:cell adhesion"/>
    <property type="evidence" value="ECO:0007669"/>
    <property type="project" value="InterPro"/>
</dbReference>
<evidence type="ECO:0000259" key="5">
    <source>
        <dbReference type="Pfam" id="PF07705"/>
    </source>
</evidence>
<evidence type="ECO:0000256" key="4">
    <source>
        <dbReference type="SAM" id="SignalP"/>
    </source>
</evidence>
<keyword evidence="1 4" id="KW-0732">Signal</keyword>
<dbReference type="InterPro" id="IPR026444">
    <property type="entry name" value="Secre_tail"/>
</dbReference>
<evidence type="ECO:0000256" key="1">
    <source>
        <dbReference type="ARBA" id="ARBA00022729"/>
    </source>
</evidence>
<evidence type="ECO:0000256" key="3">
    <source>
        <dbReference type="SAM" id="MobiDB-lite"/>
    </source>
</evidence>
<feature type="signal peptide" evidence="4">
    <location>
        <begin position="1"/>
        <end position="21"/>
    </location>
</feature>
<dbReference type="Pfam" id="PF07705">
    <property type="entry name" value="CARDB"/>
    <property type="match status" value="1"/>
</dbReference>
<dbReference type="EMBL" id="VLNR01000085">
    <property type="protein sequence ID" value="TSE04231.1"/>
    <property type="molecule type" value="Genomic_DNA"/>
</dbReference>
<evidence type="ECO:0000313" key="7">
    <source>
        <dbReference type="Proteomes" id="UP000318833"/>
    </source>
</evidence>
<dbReference type="PANTHER" id="PTHR10199">
    <property type="entry name" value="THROMBOSPONDIN"/>
    <property type="match status" value="1"/>
</dbReference>
<evidence type="ECO:0000256" key="2">
    <source>
        <dbReference type="ARBA" id="ARBA00022837"/>
    </source>
</evidence>